<evidence type="ECO:0000256" key="4">
    <source>
        <dbReference type="ARBA" id="ARBA00022475"/>
    </source>
</evidence>
<dbReference type="InterPro" id="IPR050388">
    <property type="entry name" value="ABC_Ni/Peptide_Import"/>
</dbReference>
<accession>A0ABY2WZJ0</accession>
<evidence type="ECO:0000256" key="2">
    <source>
        <dbReference type="ARBA" id="ARBA00005417"/>
    </source>
</evidence>
<evidence type="ECO:0000313" key="10">
    <source>
        <dbReference type="Proteomes" id="UP001191082"/>
    </source>
</evidence>
<dbReference type="Proteomes" id="UP001191082">
    <property type="component" value="Unassembled WGS sequence"/>
</dbReference>
<gene>
    <name evidence="9" type="ORF">FGK64_20585</name>
</gene>
<keyword evidence="10" id="KW-1185">Reference proteome</keyword>
<keyword evidence="4" id="KW-1003">Cell membrane</keyword>
<dbReference type="GO" id="GO:0005524">
    <property type="term" value="F:ATP binding"/>
    <property type="evidence" value="ECO:0007669"/>
    <property type="project" value="UniProtKB-KW"/>
</dbReference>
<proteinExistence type="inferred from homology"/>
<protein>
    <submittedName>
        <fullName evidence="9">ABC transporter ATP-binding protein</fullName>
    </submittedName>
</protein>
<name>A0ABY2WZJ0_9RHOB</name>
<dbReference type="InterPro" id="IPR003593">
    <property type="entry name" value="AAA+_ATPase"/>
</dbReference>
<dbReference type="RefSeq" id="WP_138865753.1">
    <property type="nucleotide sequence ID" value="NZ_VCPC01000006.1"/>
</dbReference>
<organism evidence="9 10">
    <name type="scientific">Arenibacterium halophilum</name>
    <dbReference type="NCBI Taxonomy" id="2583821"/>
    <lineage>
        <taxon>Bacteria</taxon>
        <taxon>Pseudomonadati</taxon>
        <taxon>Pseudomonadota</taxon>
        <taxon>Alphaproteobacteria</taxon>
        <taxon>Rhodobacterales</taxon>
        <taxon>Paracoccaceae</taxon>
        <taxon>Arenibacterium</taxon>
    </lineage>
</organism>
<keyword evidence="3" id="KW-0813">Transport</keyword>
<dbReference type="InterPro" id="IPR003439">
    <property type="entry name" value="ABC_transporter-like_ATP-bd"/>
</dbReference>
<dbReference type="PROSITE" id="PS50893">
    <property type="entry name" value="ABC_TRANSPORTER_2"/>
    <property type="match status" value="1"/>
</dbReference>
<keyword evidence="6 9" id="KW-0067">ATP-binding</keyword>
<comment type="similarity">
    <text evidence="2">Belongs to the ABC transporter superfamily.</text>
</comment>
<dbReference type="SUPFAM" id="SSF52540">
    <property type="entry name" value="P-loop containing nucleoside triphosphate hydrolases"/>
    <property type="match status" value="1"/>
</dbReference>
<evidence type="ECO:0000313" key="9">
    <source>
        <dbReference type="EMBL" id="TMV08362.1"/>
    </source>
</evidence>
<comment type="caution">
    <text evidence="9">The sequence shown here is derived from an EMBL/GenBank/DDBJ whole genome shotgun (WGS) entry which is preliminary data.</text>
</comment>
<reference evidence="9 10" key="1">
    <citation type="submission" date="2019-05" db="EMBL/GenBank/DDBJ databases">
        <title>Marivita sp. nov. isolated from sea sediment.</title>
        <authorList>
            <person name="Kim W."/>
        </authorList>
    </citation>
    <scope>NUCLEOTIDE SEQUENCE [LARGE SCALE GENOMIC DNA]</scope>
    <source>
        <strain evidence="9 10">CAU 1492</strain>
    </source>
</reference>
<dbReference type="InterPro" id="IPR013563">
    <property type="entry name" value="Oligopep_ABC_C"/>
</dbReference>
<dbReference type="Pfam" id="PF00005">
    <property type="entry name" value="ABC_tran"/>
    <property type="match status" value="1"/>
</dbReference>
<comment type="subcellular location">
    <subcellularLocation>
        <location evidence="1">Cell inner membrane</location>
        <topology evidence="1">Peripheral membrane protein</topology>
    </subcellularLocation>
</comment>
<evidence type="ECO:0000259" key="8">
    <source>
        <dbReference type="PROSITE" id="PS50893"/>
    </source>
</evidence>
<dbReference type="PANTHER" id="PTHR43297">
    <property type="entry name" value="OLIGOPEPTIDE TRANSPORT ATP-BINDING PROTEIN APPD"/>
    <property type="match status" value="1"/>
</dbReference>
<dbReference type="EMBL" id="VCPC01000006">
    <property type="protein sequence ID" value="TMV08362.1"/>
    <property type="molecule type" value="Genomic_DNA"/>
</dbReference>
<sequence length="331" mass="35882">MTSPLLSVRNLKVDIPSGSGTLHPVRGIDFDLHRGEVLCVVGESGSGKSLTSLSLMGLLGRTLERSADRMEFDGINLLGASGRQMRKLRGARMAMIFQEPMTSLNPVYTIGDQLIEALLLHRRMPRAQARARAVELLEKVGITAAASRLGQYPHQLSGGLRQRVMIAMALMCEPQMIIADEPTTALDVTIQAQILRLLYDLVREMDMAMILITHDLGVVARVADKVAVMYAGELVETGTVAEVFDQPLHPYTRGLLDCIPQPGKTGRGEPLGTIPGIVPSLVGQVDGCVFRTRCTQAGPACLGPIPRRSRDGHLFRCVHTDGYAPAETKAI</sequence>
<evidence type="ECO:0000256" key="1">
    <source>
        <dbReference type="ARBA" id="ARBA00004417"/>
    </source>
</evidence>
<evidence type="ECO:0000256" key="5">
    <source>
        <dbReference type="ARBA" id="ARBA00022741"/>
    </source>
</evidence>
<dbReference type="PANTHER" id="PTHR43297:SF2">
    <property type="entry name" value="DIPEPTIDE TRANSPORT ATP-BINDING PROTEIN DPPD"/>
    <property type="match status" value="1"/>
</dbReference>
<dbReference type="Gene3D" id="3.40.50.300">
    <property type="entry name" value="P-loop containing nucleotide triphosphate hydrolases"/>
    <property type="match status" value="1"/>
</dbReference>
<keyword evidence="7" id="KW-0472">Membrane</keyword>
<dbReference type="InterPro" id="IPR027417">
    <property type="entry name" value="P-loop_NTPase"/>
</dbReference>
<evidence type="ECO:0000256" key="6">
    <source>
        <dbReference type="ARBA" id="ARBA00022840"/>
    </source>
</evidence>
<dbReference type="CDD" id="cd03257">
    <property type="entry name" value="ABC_NikE_OppD_transporters"/>
    <property type="match status" value="1"/>
</dbReference>
<evidence type="ECO:0000256" key="3">
    <source>
        <dbReference type="ARBA" id="ARBA00022448"/>
    </source>
</evidence>
<feature type="domain" description="ABC transporter" evidence="8">
    <location>
        <begin position="6"/>
        <end position="256"/>
    </location>
</feature>
<dbReference type="Pfam" id="PF08352">
    <property type="entry name" value="oligo_HPY"/>
    <property type="match status" value="1"/>
</dbReference>
<keyword evidence="5" id="KW-0547">Nucleotide-binding</keyword>
<dbReference type="SMART" id="SM00382">
    <property type="entry name" value="AAA"/>
    <property type="match status" value="1"/>
</dbReference>
<evidence type="ECO:0000256" key="7">
    <source>
        <dbReference type="ARBA" id="ARBA00023136"/>
    </source>
</evidence>
<dbReference type="NCBIfam" id="TIGR01727">
    <property type="entry name" value="oligo_HPY"/>
    <property type="match status" value="1"/>
</dbReference>